<dbReference type="EMBL" id="JAHRHJ020000009">
    <property type="protein sequence ID" value="KAH9303474.1"/>
    <property type="molecule type" value="Genomic_DNA"/>
</dbReference>
<proteinExistence type="predicted"/>
<protein>
    <submittedName>
        <fullName evidence="1">Uncharacterized protein</fullName>
    </submittedName>
</protein>
<dbReference type="AlphaFoldDB" id="A0AA38FER3"/>
<feature type="non-terminal residue" evidence="1">
    <location>
        <position position="1"/>
    </location>
</feature>
<accession>A0AA38FER3</accession>
<dbReference type="Proteomes" id="UP000824469">
    <property type="component" value="Unassembled WGS sequence"/>
</dbReference>
<evidence type="ECO:0000313" key="2">
    <source>
        <dbReference type="Proteomes" id="UP000824469"/>
    </source>
</evidence>
<keyword evidence="2" id="KW-1185">Reference proteome</keyword>
<evidence type="ECO:0000313" key="1">
    <source>
        <dbReference type="EMBL" id="KAH9303474.1"/>
    </source>
</evidence>
<comment type="caution">
    <text evidence="1">The sequence shown here is derived from an EMBL/GenBank/DDBJ whole genome shotgun (WGS) entry which is preliminary data.</text>
</comment>
<name>A0AA38FER3_TAXCH</name>
<sequence>VKSATQVVEATYDNYADRDRVASISVSTHEIELKEFQDKNKGNRVERDKILAKVEKKLEAIETLQGSIKCQLKELYPQITHGMDALDDLSKQLESIVEMMSTKGEKLRFEEVSTLVGDLYQQAHNKVDAWEKLE</sequence>
<organism evidence="1 2">
    <name type="scientific">Taxus chinensis</name>
    <name type="common">Chinese yew</name>
    <name type="synonym">Taxus wallichiana var. chinensis</name>
    <dbReference type="NCBI Taxonomy" id="29808"/>
    <lineage>
        <taxon>Eukaryota</taxon>
        <taxon>Viridiplantae</taxon>
        <taxon>Streptophyta</taxon>
        <taxon>Embryophyta</taxon>
        <taxon>Tracheophyta</taxon>
        <taxon>Spermatophyta</taxon>
        <taxon>Pinopsida</taxon>
        <taxon>Pinidae</taxon>
        <taxon>Conifers II</taxon>
        <taxon>Cupressales</taxon>
        <taxon>Taxaceae</taxon>
        <taxon>Taxus</taxon>
    </lineage>
</organism>
<reference evidence="1 2" key="1">
    <citation type="journal article" date="2021" name="Nat. Plants">
        <title>The Taxus genome provides insights into paclitaxel biosynthesis.</title>
        <authorList>
            <person name="Xiong X."/>
            <person name="Gou J."/>
            <person name="Liao Q."/>
            <person name="Li Y."/>
            <person name="Zhou Q."/>
            <person name="Bi G."/>
            <person name="Li C."/>
            <person name="Du R."/>
            <person name="Wang X."/>
            <person name="Sun T."/>
            <person name="Guo L."/>
            <person name="Liang H."/>
            <person name="Lu P."/>
            <person name="Wu Y."/>
            <person name="Zhang Z."/>
            <person name="Ro D.K."/>
            <person name="Shang Y."/>
            <person name="Huang S."/>
            <person name="Yan J."/>
        </authorList>
    </citation>
    <scope>NUCLEOTIDE SEQUENCE [LARGE SCALE GENOMIC DNA]</scope>
    <source>
        <strain evidence="1">Ta-2019</strain>
    </source>
</reference>
<feature type="non-terminal residue" evidence="1">
    <location>
        <position position="134"/>
    </location>
</feature>
<gene>
    <name evidence="1" type="ORF">KI387_015057</name>
</gene>